<evidence type="ECO:0000256" key="6">
    <source>
        <dbReference type="ARBA" id="ARBA00022660"/>
    </source>
</evidence>
<accession>A0A8X6Q315</accession>
<evidence type="ECO:0000256" key="9">
    <source>
        <dbReference type="ARBA" id="ARBA00023128"/>
    </source>
</evidence>
<evidence type="ECO:0000256" key="12">
    <source>
        <dbReference type="ARBA" id="ARBA00032513"/>
    </source>
</evidence>
<keyword evidence="5" id="KW-0813">Transport</keyword>
<organism evidence="15 16">
    <name type="scientific">Nephila pilipes</name>
    <name type="common">Giant wood spider</name>
    <name type="synonym">Nephila maculata</name>
    <dbReference type="NCBI Taxonomy" id="299642"/>
    <lineage>
        <taxon>Eukaryota</taxon>
        <taxon>Metazoa</taxon>
        <taxon>Ecdysozoa</taxon>
        <taxon>Arthropoda</taxon>
        <taxon>Chelicerata</taxon>
        <taxon>Arachnida</taxon>
        <taxon>Araneae</taxon>
        <taxon>Araneomorphae</taxon>
        <taxon>Entelegynae</taxon>
        <taxon>Araneoidea</taxon>
        <taxon>Nephilidae</taxon>
        <taxon>Nephila</taxon>
    </lineage>
</organism>
<feature type="domain" description="Ribosomal protein/NADH dehydrogenase" evidence="14">
    <location>
        <begin position="21"/>
        <end position="94"/>
    </location>
</feature>
<evidence type="ECO:0000256" key="7">
    <source>
        <dbReference type="ARBA" id="ARBA00022792"/>
    </source>
</evidence>
<evidence type="ECO:0000256" key="10">
    <source>
        <dbReference type="ARBA" id="ARBA00023136"/>
    </source>
</evidence>
<keyword evidence="7" id="KW-0999">Mitochondrion inner membrane</keyword>
<dbReference type="InterPro" id="IPR036249">
    <property type="entry name" value="Thioredoxin-like_sf"/>
</dbReference>
<evidence type="ECO:0000256" key="1">
    <source>
        <dbReference type="ARBA" id="ARBA00003195"/>
    </source>
</evidence>
<dbReference type="InterPro" id="IPR016464">
    <property type="entry name" value="NADH_Ub_cplx-1_asu_su-2"/>
</dbReference>
<dbReference type="PANTHER" id="PTHR12878:SF0">
    <property type="entry name" value="NADH DEHYDROGENASE [UBIQUINONE] 1 ALPHA SUBCOMPLEX SUBUNIT 2"/>
    <property type="match status" value="1"/>
</dbReference>
<keyword evidence="8" id="KW-0249">Electron transport</keyword>
<keyword evidence="16" id="KW-1185">Reference proteome</keyword>
<dbReference type="EMBL" id="BMAW01027736">
    <property type="protein sequence ID" value="GFU03728.1"/>
    <property type="molecule type" value="Genomic_DNA"/>
</dbReference>
<reference evidence="15" key="1">
    <citation type="submission" date="2020-08" db="EMBL/GenBank/DDBJ databases">
        <title>Multicomponent nature underlies the extraordinary mechanical properties of spider dragline silk.</title>
        <authorList>
            <person name="Kono N."/>
            <person name="Nakamura H."/>
            <person name="Mori M."/>
            <person name="Yoshida Y."/>
            <person name="Ohtoshi R."/>
            <person name="Malay A.D."/>
            <person name="Moran D.A.P."/>
            <person name="Tomita M."/>
            <person name="Numata K."/>
            <person name="Arakawa K."/>
        </authorList>
    </citation>
    <scope>NUCLEOTIDE SEQUENCE</scope>
</reference>
<dbReference type="Pfam" id="PF05047">
    <property type="entry name" value="L51_S25_CI-B8"/>
    <property type="match status" value="1"/>
</dbReference>
<keyword evidence="13" id="KW-1015">Disulfide bond</keyword>
<evidence type="ECO:0000313" key="15">
    <source>
        <dbReference type="EMBL" id="GFU03728.1"/>
    </source>
</evidence>
<evidence type="ECO:0000256" key="13">
    <source>
        <dbReference type="PIRSR" id="PIRSR005822-1"/>
    </source>
</evidence>
<evidence type="ECO:0000256" key="4">
    <source>
        <dbReference type="ARBA" id="ARBA00016394"/>
    </source>
</evidence>
<evidence type="ECO:0000256" key="8">
    <source>
        <dbReference type="ARBA" id="ARBA00022982"/>
    </source>
</evidence>
<gene>
    <name evidence="15" type="primary">NDUFA2</name>
    <name evidence="15" type="ORF">NPIL_78791</name>
</gene>
<protein>
    <recommendedName>
        <fullName evidence="4">NADH dehydrogenase [ubiquinone] 1 alpha subcomplex subunit 2</fullName>
    </recommendedName>
    <alternativeName>
        <fullName evidence="11">Complex I-B8</fullName>
    </alternativeName>
    <alternativeName>
        <fullName evidence="12">NADH-ubiquinone oxidoreductase B8 subunit</fullName>
    </alternativeName>
</protein>
<keyword evidence="6" id="KW-0679">Respiratory chain</keyword>
<evidence type="ECO:0000313" key="16">
    <source>
        <dbReference type="Proteomes" id="UP000887013"/>
    </source>
</evidence>
<dbReference type="PIRSF" id="PIRSF005822">
    <property type="entry name" value="NDUA2"/>
    <property type="match status" value="1"/>
</dbReference>
<dbReference type="GO" id="GO:0005743">
    <property type="term" value="C:mitochondrial inner membrane"/>
    <property type="evidence" value="ECO:0007669"/>
    <property type="project" value="UniProtKB-SubCell"/>
</dbReference>
<dbReference type="Gene3D" id="3.40.30.10">
    <property type="entry name" value="Glutaredoxin"/>
    <property type="match status" value="1"/>
</dbReference>
<comment type="similarity">
    <text evidence="3">Belongs to the complex I NDUFA2 subunit family.</text>
</comment>
<name>A0A8X6Q315_NEPPI</name>
<evidence type="ECO:0000256" key="2">
    <source>
        <dbReference type="ARBA" id="ARBA00004443"/>
    </source>
</evidence>
<keyword evidence="10" id="KW-0472">Membrane</keyword>
<dbReference type="Proteomes" id="UP000887013">
    <property type="component" value="Unassembled WGS sequence"/>
</dbReference>
<proteinExistence type="inferred from homology"/>
<evidence type="ECO:0000256" key="3">
    <source>
        <dbReference type="ARBA" id="ARBA00008939"/>
    </source>
</evidence>
<dbReference type="AlphaFoldDB" id="A0A8X6Q315"/>
<sequence length="96" mass="10901">MASKTLKLGPALKEIRIHLCQQSKESLGMREFIQKHYVPIKKSNPKFPILVRECLGVEPKIYARYDFGKEMSVSVNDFNVEKILEVVQKLAKGPAA</sequence>
<dbReference type="SMART" id="SM00916">
    <property type="entry name" value="L51_S25_CI-B8"/>
    <property type="match status" value="1"/>
</dbReference>
<evidence type="ECO:0000256" key="5">
    <source>
        <dbReference type="ARBA" id="ARBA00022448"/>
    </source>
</evidence>
<keyword evidence="9" id="KW-0496">Mitochondrion</keyword>
<dbReference type="OrthoDB" id="10250268at2759"/>
<feature type="disulfide bond" description="Redox-active" evidence="13">
    <location>
        <begin position="20"/>
        <end position="54"/>
    </location>
</feature>
<dbReference type="SUPFAM" id="SSF52833">
    <property type="entry name" value="Thioredoxin-like"/>
    <property type="match status" value="1"/>
</dbReference>
<dbReference type="PANTHER" id="PTHR12878">
    <property type="entry name" value="NADH-UBIQUINONE OXIDOREDUCTASE B8 SUBUNIT"/>
    <property type="match status" value="1"/>
</dbReference>
<evidence type="ECO:0000256" key="11">
    <source>
        <dbReference type="ARBA" id="ARBA00031441"/>
    </source>
</evidence>
<comment type="caution">
    <text evidence="15">The sequence shown here is derived from an EMBL/GenBank/DDBJ whole genome shotgun (WGS) entry which is preliminary data.</text>
</comment>
<evidence type="ECO:0000259" key="14">
    <source>
        <dbReference type="SMART" id="SM00916"/>
    </source>
</evidence>
<comment type="subcellular location">
    <subcellularLocation>
        <location evidence="2">Mitochondrion inner membrane</location>
        <topology evidence="2">Peripheral membrane protein</topology>
        <orientation evidence="2">Matrix side</orientation>
    </subcellularLocation>
</comment>
<comment type="function">
    <text evidence="1">Accessory subunit of the mitochondrial membrane respiratory chain NADH dehydrogenase (Complex I), that is believed not to be involved in catalysis. Complex I functions in the transfer of electrons from NADH to the respiratory chain. The immediate electron acceptor for the enzyme is believed to be ubiquinone.</text>
</comment>
<dbReference type="InterPro" id="IPR007741">
    <property type="entry name" value="Ribosomal_mL43/mS25/NADH_DH"/>
</dbReference>